<dbReference type="GO" id="GO:0003886">
    <property type="term" value="F:DNA (cytosine-5-)-methyltransferase activity"/>
    <property type="evidence" value="ECO:0007669"/>
    <property type="project" value="UniProtKB-EC"/>
</dbReference>
<sequence length="394" mass="45112">MAYTHIDCFSGPGGICTGLHAAGFETKVAIEYIKSCVDTYSANHPEVHVIWSDIREVREDQILPYIPEEGVDLVTSGMPCETFSTAGNTSRSFYDDRQFLFREGIRIAQISNAKMILFENVPAITTKTVSKKSKKLIVDILKKELIDAGYGNYIEVVLSANQFGVPQKRNRYFILATRYPDWKLSFPTPTTSEDVSVRDAFAGLKNVIANSGKEQNRYTGRESEYSLLMKNDEFWKRTTKEDGKVTNHMPMKHRACTIERFSLLKPGESLKDLFDRYVGEEREKLQERRVLPKKMFIKRNYRLKYNEASPTVTSHCLDEFVHPKYDRALTVRECARLQSFPDSYDFCGGPYIVPHIDRTIQDKYEQIGDAVPPLLAYAWGKEISSILMKEKTNG</sequence>
<dbReference type="RefSeq" id="WP_349115714.1">
    <property type="nucleotide sequence ID" value="NZ_JBBNFM010000001.1"/>
</dbReference>
<accession>A0ABV1EG91</accession>
<dbReference type="PANTHER" id="PTHR10629">
    <property type="entry name" value="CYTOSINE-SPECIFIC METHYLTRANSFERASE"/>
    <property type="match status" value="1"/>
</dbReference>
<dbReference type="Gene3D" id="3.90.120.10">
    <property type="entry name" value="DNA Methylase, subunit A, domain 2"/>
    <property type="match status" value="1"/>
</dbReference>
<feature type="active site" evidence="5">
    <location>
        <position position="80"/>
    </location>
</feature>
<dbReference type="PROSITE" id="PS51679">
    <property type="entry name" value="SAM_MT_C5"/>
    <property type="match status" value="1"/>
</dbReference>
<dbReference type="PRINTS" id="PR00105">
    <property type="entry name" value="C5METTRFRASE"/>
</dbReference>
<evidence type="ECO:0000256" key="1">
    <source>
        <dbReference type="ARBA" id="ARBA00022603"/>
    </source>
</evidence>
<dbReference type="Pfam" id="PF00145">
    <property type="entry name" value="DNA_methylase"/>
    <property type="match status" value="1"/>
</dbReference>
<dbReference type="InterPro" id="IPR018117">
    <property type="entry name" value="C5_DNA_meth_AS"/>
</dbReference>
<evidence type="ECO:0000256" key="6">
    <source>
        <dbReference type="RuleBase" id="RU000416"/>
    </source>
</evidence>
<protein>
    <recommendedName>
        <fullName evidence="7">Cytosine-specific methyltransferase</fullName>
        <ecNumber evidence="7">2.1.1.37</ecNumber>
    </recommendedName>
</protein>
<dbReference type="PANTHER" id="PTHR10629:SF52">
    <property type="entry name" value="DNA (CYTOSINE-5)-METHYLTRANSFERASE 1"/>
    <property type="match status" value="1"/>
</dbReference>
<comment type="caution">
    <text evidence="8">The sequence shown here is derived from an EMBL/GenBank/DDBJ whole genome shotgun (WGS) entry which is preliminary data.</text>
</comment>
<keyword evidence="3 5" id="KW-0949">S-adenosyl-L-methionine</keyword>
<keyword evidence="4" id="KW-0680">Restriction system</keyword>
<comment type="catalytic activity">
    <reaction evidence="7">
        <text>a 2'-deoxycytidine in DNA + S-adenosyl-L-methionine = a 5-methyl-2'-deoxycytidine in DNA + S-adenosyl-L-homocysteine + H(+)</text>
        <dbReference type="Rhea" id="RHEA:13681"/>
        <dbReference type="Rhea" id="RHEA-COMP:11369"/>
        <dbReference type="Rhea" id="RHEA-COMP:11370"/>
        <dbReference type="ChEBI" id="CHEBI:15378"/>
        <dbReference type="ChEBI" id="CHEBI:57856"/>
        <dbReference type="ChEBI" id="CHEBI:59789"/>
        <dbReference type="ChEBI" id="CHEBI:85452"/>
        <dbReference type="ChEBI" id="CHEBI:85454"/>
        <dbReference type="EC" id="2.1.1.37"/>
    </reaction>
</comment>
<dbReference type="InterPro" id="IPR001525">
    <property type="entry name" value="C5_MeTfrase"/>
</dbReference>
<reference evidence="8 9" key="1">
    <citation type="submission" date="2024-04" db="EMBL/GenBank/DDBJ databases">
        <title>Human intestinal bacterial collection.</title>
        <authorList>
            <person name="Pauvert C."/>
            <person name="Hitch T.C.A."/>
            <person name="Clavel T."/>
        </authorList>
    </citation>
    <scope>NUCLEOTIDE SEQUENCE [LARGE SCALE GENOMIC DNA]</scope>
    <source>
        <strain evidence="8 9">CLA-AA-H141</strain>
    </source>
</reference>
<dbReference type="InterPro" id="IPR050390">
    <property type="entry name" value="C5-Methyltransferase"/>
</dbReference>
<evidence type="ECO:0000256" key="5">
    <source>
        <dbReference type="PROSITE-ProRule" id="PRU01016"/>
    </source>
</evidence>
<evidence type="ECO:0000256" key="7">
    <source>
        <dbReference type="RuleBase" id="RU000417"/>
    </source>
</evidence>
<dbReference type="NCBIfam" id="TIGR00675">
    <property type="entry name" value="dcm"/>
    <property type="match status" value="1"/>
</dbReference>
<gene>
    <name evidence="8" type="ORF">AAAT04_02905</name>
</gene>
<evidence type="ECO:0000256" key="4">
    <source>
        <dbReference type="ARBA" id="ARBA00022747"/>
    </source>
</evidence>
<evidence type="ECO:0000256" key="2">
    <source>
        <dbReference type="ARBA" id="ARBA00022679"/>
    </source>
</evidence>
<proteinExistence type="inferred from homology"/>
<dbReference type="EC" id="2.1.1.37" evidence="7"/>
<dbReference type="Gene3D" id="3.40.50.150">
    <property type="entry name" value="Vaccinia Virus protein VP39"/>
    <property type="match status" value="1"/>
</dbReference>
<dbReference type="PROSITE" id="PS00094">
    <property type="entry name" value="C5_MTASE_1"/>
    <property type="match status" value="1"/>
</dbReference>
<keyword evidence="1 5" id="KW-0489">Methyltransferase</keyword>
<dbReference type="Proteomes" id="UP001482186">
    <property type="component" value="Unassembled WGS sequence"/>
</dbReference>
<dbReference type="SUPFAM" id="SSF53335">
    <property type="entry name" value="S-adenosyl-L-methionine-dependent methyltransferases"/>
    <property type="match status" value="1"/>
</dbReference>
<keyword evidence="2 5" id="KW-0808">Transferase</keyword>
<dbReference type="EMBL" id="JBBNFM010000001">
    <property type="protein sequence ID" value="MEQ2452995.1"/>
    <property type="molecule type" value="Genomic_DNA"/>
</dbReference>
<keyword evidence="9" id="KW-1185">Reference proteome</keyword>
<evidence type="ECO:0000313" key="9">
    <source>
        <dbReference type="Proteomes" id="UP001482186"/>
    </source>
</evidence>
<evidence type="ECO:0000313" key="8">
    <source>
        <dbReference type="EMBL" id="MEQ2452995.1"/>
    </source>
</evidence>
<dbReference type="GO" id="GO:0032259">
    <property type="term" value="P:methylation"/>
    <property type="evidence" value="ECO:0007669"/>
    <property type="project" value="UniProtKB-KW"/>
</dbReference>
<evidence type="ECO:0000256" key="3">
    <source>
        <dbReference type="ARBA" id="ARBA00022691"/>
    </source>
</evidence>
<name>A0ABV1EG91_9FIRM</name>
<comment type="similarity">
    <text evidence="5 6">Belongs to the class I-like SAM-binding methyltransferase superfamily. C5-methyltransferase family.</text>
</comment>
<dbReference type="InterPro" id="IPR029063">
    <property type="entry name" value="SAM-dependent_MTases_sf"/>
</dbReference>
<organism evidence="8 9">
    <name type="scientific">Coprococcus ammoniilyticus</name>
    <dbReference type="NCBI Taxonomy" id="2981785"/>
    <lineage>
        <taxon>Bacteria</taxon>
        <taxon>Bacillati</taxon>
        <taxon>Bacillota</taxon>
        <taxon>Clostridia</taxon>
        <taxon>Lachnospirales</taxon>
        <taxon>Lachnospiraceae</taxon>
        <taxon>Coprococcus</taxon>
    </lineage>
</organism>